<keyword evidence="10" id="KW-1185">Reference proteome</keyword>
<evidence type="ECO:0000256" key="6">
    <source>
        <dbReference type="SAM" id="SignalP"/>
    </source>
</evidence>
<gene>
    <name evidence="4 9" type="primary">proC</name>
    <name evidence="9" type="ORF">ABDK96_12955</name>
</gene>
<comment type="subcellular location">
    <subcellularLocation>
        <location evidence="4">Cytoplasm</location>
    </subcellularLocation>
</comment>
<evidence type="ECO:0000313" key="9">
    <source>
        <dbReference type="EMBL" id="MEO9248589.1"/>
    </source>
</evidence>
<dbReference type="Proteomes" id="UP001484097">
    <property type="component" value="Unassembled WGS sequence"/>
</dbReference>
<dbReference type="SUPFAM" id="SSF51735">
    <property type="entry name" value="NAD(P)-binding Rossmann-fold domains"/>
    <property type="match status" value="1"/>
</dbReference>
<feature type="signal peptide" evidence="6">
    <location>
        <begin position="1"/>
        <end position="21"/>
    </location>
</feature>
<dbReference type="InterPro" id="IPR000304">
    <property type="entry name" value="Pyrroline-COOH_reductase"/>
</dbReference>
<dbReference type="RefSeq" id="WP_347921203.1">
    <property type="nucleotide sequence ID" value="NZ_JBDXMX010000006.1"/>
</dbReference>
<keyword evidence="4" id="KW-0028">Amino-acid biosynthesis</keyword>
<organism evidence="9 10">
    <name type="scientific">Citricoccus nitrophenolicus</name>
    <dbReference type="NCBI Taxonomy" id="863575"/>
    <lineage>
        <taxon>Bacteria</taxon>
        <taxon>Bacillati</taxon>
        <taxon>Actinomycetota</taxon>
        <taxon>Actinomycetes</taxon>
        <taxon>Micrococcales</taxon>
        <taxon>Micrococcaceae</taxon>
        <taxon>Citricoccus</taxon>
    </lineage>
</organism>
<keyword evidence="3 4" id="KW-0560">Oxidoreductase</keyword>
<keyword evidence="2 4" id="KW-0521">NADP</keyword>
<accession>A0ABV0ILU1</accession>
<dbReference type="HAMAP" id="MF_01925">
    <property type="entry name" value="P5C_reductase"/>
    <property type="match status" value="1"/>
</dbReference>
<comment type="pathway">
    <text evidence="4">Amino-acid biosynthesis; L-proline biosynthesis; L-proline from L-glutamate 5-semialdehyde: step 1/1.</text>
</comment>
<feature type="domain" description="Pyrroline-5-carboxylate reductase catalytic N-terminal" evidence="7">
    <location>
        <begin position="8"/>
        <end position="106"/>
    </location>
</feature>
<evidence type="ECO:0000256" key="5">
    <source>
        <dbReference type="NCBIfam" id="TIGR00112"/>
    </source>
</evidence>
<comment type="caution">
    <text evidence="9">The sequence shown here is derived from an EMBL/GenBank/DDBJ whole genome shotgun (WGS) entry which is preliminary data.</text>
</comment>
<dbReference type="SUPFAM" id="SSF48179">
    <property type="entry name" value="6-phosphogluconate dehydrogenase C-terminal domain-like"/>
    <property type="match status" value="1"/>
</dbReference>
<evidence type="ECO:0000313" key="10">
    <source>
        <dbReference type="Proteomes" id="UP001484097"/>
    </source>
</evidence>
<dbReference type="PIRSF" id="PIRSF000193">
    <property type="entry name" value="Pyrrol-5-carb_rd"/>
    <property type="match status" value="1"/>
</dbReference>
<feature type="domain" description="Pyrroline-5-carboxylate reductase dimerisation" evidence="8">
    <location>
        <begin position="169"/>
        <end position="271"/>
    </location>
</feature>
<feature type="chain" id="PRO_5047418034" description="Pyrroline-5-carboxylate reductase" evidence="6">
    <location>
        <begin position="22"/>
        <end position="280"/>
    </location>
</feature>
<dbReference type="GO" id="GO:0004735">
    <property type="term" value="F:pyrroline-5-carboxylate reductase activity"/>
    <property type="evidence" value="ECO:0007669"/>
    <property type="project" value="UniProtKB-EC"/>
</dbReference>
<reference evidence="9 10" key="1">
    <citation type="submission" date="2024-05" db="EMBL/GenBank/DDBJ databases">
        <authorList>
            <person name="Yi C."/>
        </authorList>
    </citation>
    <scope>NUCLEOTIDE SEQUENCE [LARGE SCALE GENOMIC DNA]</scope>
    <source>
        <strain evidence="9 10">XS13</strain>
    </source>
</reference>
<dbReference type="Gene3D" id="3.40.50.720">
    <property type="entry name" value="NAD(P)-binding Rossmann-like Domain"/>
    <property type="match status" value="1"/>
</dbReference>
<dbReference type="Pfam" id="PF14748">
    <property type="entry name" value="P5CR_dimer"/>
    <property type="match status" value="1"/>
</dbReference>
<protein>
    <recommendedName>
        <fullName evidence="4 5">Pyrroline-5-carboxylate reductase</fullName>
        <shortName evidence="4">P5C reductase</shortName>
        <shortName evidence="4">P5CR</shortName>
        <ecNumber evidence="4 5">1.5.1.2</ecNumber>
    </recommendedName>
    <alternativeName>
        <fullName evidence="4">PCA reductase</fullName>
    </alternativeName>
</protein>
<dbReference type="NCBIfam" id="TIGR00112">
    <property type="entry name" value="proC"/>
    <property type="match status" value="1"/>
</dbReference>
<comment type="function">
    <text evidence="4">Catalyzes the reduction of 1-pyrroline-5-carboxylate (PCA) to L-proline.</text>
</comment>
<sequence length="280" mass="27977">MRTDRTTALLGLGNMSGAILAGMLAAGTDPGSVRATGRSATTARQREERFRVTVTATEADPEANRNAAAGADVVVLGVKPKDILSLCREIAGALRPGTVVVSVAAGIPLAAMERHLPAGQPVVRTMPNTPLTVGMGVVGMAGGAAATEEHLAAATALFAGSGTVHRVAEDQIDAVAAVSGSGPAYAFLLAELMAAGGAQMGLDEDLAAELARNTVAGAGRMLAEPGVDPAALRRAVTSPNGTTEAAVESFLAADLAGIIARGMQASAARGRAISEEFGNS</sequence>
<dbReference type="InterPro" id="IPR029036">
    <property type="entry name" value="P5CR_dimer"/>
</dbReference>
<evidence type="ECO:0000256" key="2">
    <source>
        <dbReference type="ARBA" id="ARBA00022857"/>
    </source>
</evidence>
<dbReference type="PANTHER" id="PTHR11645:SF0">
    <property type="entry name" value="PYRROLINE-5-CARBOXYLATE REDUCTASE 3"/>
    <property type="match status" value="1"/>
</dbReference>
<dbReference type="InterPro" id="IPR008927">
    <property type="entry name" value="6-PGluconate_DH-like_C_sf"/>
</dbReference>
<evidence type="ECO:0000256" key="3">
    <source>
        <dbReference type="ARBA" id="ARBA00023002"/>
    </source>
</evidence>
<evidence type="ECO:0000259" key="7">
    <source>
        <dbReference type="Pfam" id="PF03807"/>
    </source>
</evidence>
<dbReference type="EMBL" id="JBDXMX010000006">
    <property type="protein sequence ID" value="MEO9248589.1"/>
    <property type="molecule type" value="Genomic_DNA"/>
</dbReference>
<dbReference type="Gene3D" id="1.10.3730.10">
    <property type="entry name" value="ProC C-terminal domain-like"/>
    <property type="match status" value="1"/>
</dbReference>
<comment type="similarity">
    <text evidence="1 4">Belongs to the pyrroline-5-carboxylate reductase family.</text>
</comment>
<dbReference type="PANTHER" id="PTHR11645">
    <property type="entry name" value="PYRROLINE-5-CARBOXYLATE REDUCTASE"/>
    <property type="match status" value="1"/>
</dbReference>
<keyword evidence="4" id="KW-0641">Proline biosynthesis</keyword>
<dbReference type="InterPro" id="IPR036291">
    <property type="entry name" value="NAD(P)-bd_dom_sf"/>
</dbReference>
<evidence type="ECO:0000256" key="4">
    <source>
        <dbReference type="HAMAP-Rule" id="MF_01925"/>
    </source>
</evidence>
<keyword evidence="4" id="KW-0963">Cytoplasm</keyword>
<dbReference type="Pfam" id="PF03807">
    <property type="entry name" value="F420_oxidored"/>
    <property type="match status" value="1"/>
</dbReference>
<keyword evidence="6" id="KW-0732">Signal</keyword>
<dbReference type="EC" id="1.5.1.2" evidence="4 5"/>
<comment type="catalytic activity">
    <reaction evidence="4">
        <text>L-proline + NADP(+) = (S)-1-pyrroline-5-carboxylate + NADPH + 2 H(+)</text>
        <dbReference type="Rhea" id="RHEA:14109"/>
        <dbReference type="ChEBI" id="CHEBI:15378"/>
        <dbReference type="ChEBI" id="CHEBI:17388"/>
        <dbReference type="ChEBI" id="CHEBI:57783"/>
        <dbReference type="ChEBI" id="CHEBI:58349"/>
        <dbReference type="ChEBI" id="CHEBI:60039"/>
        <dbReference type="EC" id="1.5.1.2"/>
    </reaction>
</comment>
<proteinExistence type="inferred from homology"/>
<comment type="catalytic activity">
    <reaction evidence="4">
        <text>L-proline + NAD(+) = (S)-1-pyrroline-5-carboxylate + NADH + 2 H(+)</text>
        <dbReference type="Rhea" id="RHEA:14105"/>
        <dbReference type="ChEBI" id="CHEBI:15378"/>
        <dbReference type="ChEBI" id="CHEBI:17388"/>
        <dbReference type="ChEBI" id="CHEBI:57540"/>
        <dbReference type="ChEBI" id="CHEBI:57945"/>
        <dbReference type="ChEBI" id="CHEBI:60039"/>
        <dbReference type="EC" id="1.5.1.2"/>
    </reaction>
</comment>
<dbReference type="InterPro" id="IPR028939">
    <property type="entry name" value="P5C_Rdtase_cat_N"/>
</dbReference>
<name>A0ABV0ILU1_9MICC</name>
<evidence type="ECO:0000259" key="8">
    <source>
        <dbReference type="Pfam" id="PF14748"/>
    </source>
</evidence>
<evidence type="ECO:0000256" key="1">
    <source>
        <dbReference type="ARBA" id="ARBA00005525"/>
    </source>
</evidence>